<sequence length="444" mass="47408">MIAVGMERFSAVGMLSLAMAVILCAGLIESLLARPDGTTAHMSVPSAVVFAVFAAHLALIDRCGVARSCACVTTALIGGLSCLSLLEMPLAPHLDQIGRLTRALCLHPLGFSGKVSVSLELLGMLGAVALLSRSGFATLSVLAALALMLRIKIAVLETVLTGVMLDADLAIWTILCAWCLEFALVTLLRNETLFSCLFMPGRPGNVMRWMAAAAVLVPLLTGALFVRLAGGGPGELNRIAVLCGVLGWAMLLIALAFGHYLQSIIEQLEETGRRDPLTRLLNRHGLAQELRRSRTRYRGLILCDLDRFKSINDRFGHDQGDRVLRGVADALTAALSQDNALLARWGGEEFLILLTEEREAALRDIAERCRNAISEMPEGGLCGMSGQGASASFGCARLPPGEPGLEQALQAADRSLYAAKVSGRNRVVVSTPNDYRRAPVADPL</sequence>
<protein>
    <recommendedName>
        <fullName evidence="1">diguanylate cyclase</fullName>
        <ecNumber evidence="1">2.7.7.65</ecNumber>
    </recommendedName>
</protein>
<evidence type="ECO:0000313" key="6">
    <source>
        <dbReference type="Proteomes" id="UP000249165"/>
    </source>
</evidence>
<dbReference type="InterPro" id="IPR043128">
    <property type="entry name" value="Rev_trsase/Diguanyl_cyclase"/>
</dbReference>
<dbReference type="EC" id="2.7.7.65" evidence="1"/>
<name>A0A327YGW2_9RHOB</name>
<feature type="transmembrane region" description="Helical" evidence="3">
    <location>
        <begin position="39"/>
        <end position="58"/>
    </location>
</feature>
<dbReference type="SUPFAM" id="SSF55073">
    <property type="entry name" value="Nucleotide cyclase"/>
    <property type="match status" value="1"/>
</dbReference>
<dbReference type="CDD" id="cd01949">
    <property type="entry name" value="GGDEF"/>
    <property type="match status" value="1"/>
</dbReference>
<dbReference type="NCBIfam" id="TIGR00254">
    <property type="entry name" value="GGDEF"/>
    <property type="match status" value="1"/>
</dbReference>
<feature type="transmembrane region" description="Helical" evidence="3">
    <location>
        <begin position="169"/>
        <end position="189"/>
    </location>
</feature>
<dbReference type="Pfam" id="PF00990">
    <property type="entry name" value="GGDEF"/>
    <property type="match status" value="1"/>
</dbReference>
<feature type="transmembrane region" description="Helical" evidence="3">
    <location>
        <begin position="239"/>
        <end position="261"/>
    </location>
</feature>
<evidence type="ECO:0000256" key="3">
    <source>
        <dbReference type="SAM" id="Phobius"/>
    </source>
</evidence>
<dbReference type="Gene3D" id="3.30.70.270">
    <property type="match status" value="1"/>
</dbReference>
<dbReference type="Proteomes" id="UP000249165">
    <property type="component" value="Unassembled WGS sequence"/>
</dbReference>
<comment type="caution">
    <text evidence="5">The sequence shown here is derived from an EMBL/GenBank/DDBJ whole genome shotgun (WGS) entry which is preliminary data.</text>
</comment>
<feature type="transmembrane region" description="Helical" evidence="3">
    <location>
        <begin position="209"/>
        <end position="227"/>
    </location>
</feature>
<evidence type="ECO:0000259" key="4">
    <source>
        <dbReference type="PROSITE" id="PS50887"/>
    </source>
</evidence>
<dbReference type="OrthoDB" id="9812260at2"/>
<dbReference type="AlphaFoldDB" id="A0A327YGW2"/>
<dbReference type="InterPro" id="IPR050469">
    <property type="entry name" value="Diguanylate_Cyclase"/>
</dbReference>
<dbReference type="EMBL" id="QLMG01000010">
    <property type="protein sequence ID" value="RAK19045.1"/>
    <property type="molecule type" value="Genomic_DNA"/>
</dbReference>
<keyword evidence="3" id="KW-0472">Membrane</keyword>
<keyword evidence="3" id="KW-0812">Transmembrane</keyword>
<feature type="transmembrane region" description="Helical" evidence="3">
    <location>
        <begin position="12"/>
        <end position="33"/>
    </location>
</feature>
<dbReference type="InterPro" id="IPR029787">
    <property type="entry name" value="Nucleotide_cyclase"/>
</dbReference>
<dbReference type="PROSITE" id="PS50887">
    <property type="entry name" value="GGDEF"/>
    <property type="match status" value="1"/>
</dbReference>
<dbReference type="PANTHER" id="PTHR45138:SF9">
    <property type="entry name" value="DIGUANYLATE CYCLASE DGCM-RELATED"/>
    <property type="match status" value="1"/>
</dbReference>
<dbReference type="InterPro" id="IPR000160">
    <property type="entry name" value="GGDEF_dom"/>
</dbReference>
<dbReference type="PANTHER" id="PTHR45138">
    <property type="entry name" value="REGULATORY COMPONENTS OF SENSORY TRANSDUCTION SYSTEM"/>
    <property type="match status" value="1"/>
</dbReference>
<organism evidence="5 6">
    <name type="scientific">Salipiger aestuarii</name>
    <dbReference type="NCBI Taxonomy" id="568098"/>
    <lineage>
        <taxon>Bacteria</taxon>
        <taxon>Pseudomonadati</taxon>
        <taxon>Pseudomonadota</taxon>
        <taxon>Alphaproteobacteria</taxon>
        <taxon>Rhodobacterales</taxon>
        <taxon>Roseobacteraceae</taxon>
        <taxon>Salipiger</taxon>
    </lineage>
</organism>
<comment type="catalytic activity">
    <reaction evidence="2">
        <text>2 GTP = 3',3'-c-di-GMP + 2 diphosphate</text>
        <dbReference type="Rhea" id="RHEA:24898"/>
        <dbReference type="ChEBI" id="CHEBI:33019"/>
        <dbReference type="ChEBI" id="CHEBI:37565"/>
        <dbReference type="ChEBI" id="CHEBI:58805"/>
        <dbReference type="EC" id="2.7.7.65"/>
    </reaction>
</comment>
<proteinExistence type="predicted"/>
<feature type="transmembrane region" description="Helical" evidence="3">
    <location>
        <begin position="65"/>
        <end position="86"/>
    </location>
</feature>
<dbReference type="RefSeq" id="WP_111550128.1">
    <property type="nucleotide sequence ID" value="NZ_LIQE01000009.1"/>
</dbReference>
<evidence type="ECO:0000313" key="5">
    <source>
        <dbReference type="EMBL" id="RAK19045.1"/>
    </source>
</evidence>
<reference evidence="5 6" key="1">
    <citation type="submission" date="2018-06" db="EMBL/GenBank/DDBJ databases">
        <title>Genomic Encyclopedia of Archaeal and Bacterial Type Strains, Phase II (KMG-II): from individual species to whole genera.</title>
        <authorList>
            <person name="Goeker M."/>
        </authorList>
    </citation>
    <scope>NUCLEOTIDE SEQUENCE [LARGE SCALE GENOMIC DNA]</scope>
    <source>
        <strain evidence="5 6">DSM 22011</strain>
    </source>
</reference>
<dbReference type="SMART" id="SM00267">
    <property type="entry name" value="GGDEF"/>
    <property type="match status" value="1"/>
</dbReference>
<accession>A0A327YGW2</accession>
<keyword evidence="3" id="KW-1133">Transmembrane helix</keyword>
<feature type="domain" description="GGDEF" evidence="4">
    <location>
        <begin position="296"/>
        <end position="432"/>
    </location>
</feature>
<evidence type="ECO:0000256" key="1">
    <source>
        <dbReference type="ARBA" id="ARBA00012528"/>
    </source>
</evidence>
<dbReference type="GO" id="GO:0052621">
    <property type="term" value="F:diguanylate cyclase activity"/>
    <property type="evidence" value="ECO:0007669"/>
    <property type="project" value="UniProtKB-EC"/>
</dbReference>
<feature type="transmembrane region" description="Helical" evidence="3">
    <location>
        <begin position="121"/>
        <end position="149"/>
    </location>
</feature>
<evidence type="ECO:0000256" key="2">
    <source>
        <dbReference type="ARBA" id="ARBA00034247"/>
    </source>
</evidence>
<keyword evidence="6" id="KW-1185">Reference proteome</keyword>
<gene>
    <name evidence="5" type="ORF">ATI53_101087</name>
</gene>